<evidence type="ECO:0000313" key="2">
    <source>
        <dbReference type="EMBL" id="MXP78194.1"/>
    </source>
</evidence>
<sequence>MSELTSMMNIGKEMANKLRAVGIESSEKLIEVGAKGAFLKLKQKYPNVCLVHLYTLEGAIHDTEYNRLSENTKKELKEFSDFLKK</sequence>
<dbReference type="PANTHER" id="PTHR36121:SF1">
    <property type="entry name" value="PROTEIN SXY"/>
    <property type="match status" value="1"/>
</dbReference>
<comment type="caution">
    <text evidence="2">The sequence shown here is derived from an EMBL/GenBank/DDBJ whole genome shotgun (WGS) entry which is preliminary data.</text>
</comment>
<proteinExistence type="predicted"/>
<evidence type="ECO:0000313" key="3">
    <source>
        <dbReference type="Proteomes" id="UP000460412"/>
    </source>
</evidence>
<protein>
    <recommendedName>
        <fullName evidence="1">TfoX C-terminal domain-containing protein</fullName>
    </recommendedName>
</protein>
<name>A0A7X3MKU7_9FIRM</name>
<evidence type="ECO:0000259" key="1">
    <source>
        <dbReference type="Pfam" id="PF04994"/>
    </source>
</evidence>
<dbReference type="InterPro" id="IPR047525">
    <property type="entry name" value="TfoX-like"/>
</dbReference>
<dbReference type="RefSeq" id="WP_159754479.1">
    <property type="nucleotide sequence ID" value="NZ_CASSPE010000220.1"/>
</dbReference>
<keyword evidence="3" id="KW-1185">Reference proteome</keyword>
<dbReference type="Proteomes" id="UP000460412">
    <property type="component" value="Unassembled WGS sequence"/>
</dbReference>
<reference evidence="2 3" key="1">
    <citation type="submission" date="2019-12" db="EMBL/GenBank/DDBJ databases">
        <title>Sporaefaciens musculi gen. nov., sp. nov., a novel bacterium isolated from the caecum of an obese mouse.</title>
        <authorList>
            <person name="Rasmussen T.S."/>
            <person name="Streidl T."/>
            <person name="Hitch T.C.A."/>
            <person name="Wortmann E."/>
            <person name="Deptula P."/>
            <person name="Hansen M."/>
            <person name="Nielsen D.S."/>
            <person name="Clavel T."/>
            <person name="Vogensen F.K."/>
        </authorList>
    </citation>
    <scope>NUCLEOTIDE SEQUENCE [LARGE SCALE GENOMIC DNA]</scope>
    <source>
        <strain evidence="2 3">WCA-9-b2</strain>
    </source>
</reference>
<dbReference type="Gene3D" id="1.10.150.20">
    <property type="entry name" value="5' to 3' exonuclease, C-terminal subdomain"/>
    <property type="match status" value="1"/>
</dbReference>
<dbReference type="Pfam" id="PF04994">
    <property type="entry name" value="TfoX_C"/>
    <property type="match status" value="1"/>
</dbReference>
<dbReference type="AlphaFoldDB" id="A0A7X3MKU7"/>
<gene>
    <name evidence="2" type="ORF">GN277_23390</name>
</gene>
<dbReference type="EMBL" id="WUQX01000001">
    <property type="protein sequence ID" value="MXP78194.1"/>
    <property type="molecule type" value="Genomic_DNA"/>
</dbReference>
<organism evidence="2 3">
    <name type="scientific">Sporofaciens musculi</name>
    <dbReference type="NCBI Taxonomy" id="2681861"/>
    <lineage>
        <taxon>Bacteria</taxon>
        <taxon>Bacillati</taxon>
        <taxon>Bacillota</taxon>
        <taxon>Clostridia</taxon>
        <taxon>Lachnospirales</taxon>
        <taxon>Lachnospiraceae</taxon>
        <taxon>Sporofaciens</taxon>
    </lineage>
</organism>
<dbReference type="PANTHER" id="PTHR36121">
    <property type="entry name" value="PROTEIN SXY"/>
    <property type="match status" value="1"/>
</dbReference>
<feature type="domain" description="TfoX C-terminal" evidence="1">
    <location>
        <begin position="2"/>
        <end position="78"/>
    </location>
</feature>
<accession>A0A7X3MKU7</accession>
<dbReference type="InterPro" id="IPR007077">
    <property type="entry name" value="TfoX_C"/>
</dbReference>